<comment type="caution">
    <text evidence="6">The sequence shown here is derived from an EMBL/GenBank/DDBJ whole genome shotgun (WGS) entry which is preliminary data.</text>
</comment>
<organism evidence="6 7">
    <name type="scientific">Tritrichomonas foetus</name>
    <dbReference type="NCBI Taxonomy" id="1144522"/>
    <lineage>
        <taxon>Eukaryota</taxon>
        <taxon>Metamonada</taxon>
        <taxon>Parabasalia</taxon>
        <taxon>Tritrichomonadida</taxon>
        <taxon>Tritrichomonadidae</taxon>
        <taxon>Tritrichomonas</taxon>
    </lineage>
</organism>
<dbReference type="Gene3D" id="3.40.350.10">
    <property type="entry name" value="Creatinase/prolidase N-terminal domain"/>
    <property type="match status" value="1"/>
</dbReference>
<dbReference type="GO" id="GO:0030145">
    <property type="term" value="F:manganese ion binding"/>
    <property type="evidence" value="ECO:0007669"/>
    <property type="project" value="InterPro"/>
</dbReference>
<dbReference type="InterPro" id="IPR007865">
    <property type="entry name" value="Aminopep_P_N"/>
</dbReference>
<dbReference type="InterPro" id="IPR029149">
    <property type="entry name" value="Creatin/AminoP/Spt16_N"/>
</dbReference>
<name>A0A1J4JXX1_9EUKA</name>
<evidence type="ECO:0000256" key="4">
    <source>
        <dbReference type="ARBA" id="ARBA00023211"/>
    </source>
</evidence>
<dbReference type="EMBL" id="MLAK01000882">
    <property type="protein sequence ID" value="OHT02117.1"/>
    <property type="molecule type" value="Genomic_DNA"/>
</dbReference>
<reference evidence="6" key="1">
    <citation type="submission" date="2016-10" db="EMBL/GenBank/DDBJ databases">
        <authorList>
            <person name="Benchimol M."/>
            <person name="Almeida L.G."/>
            <person name="Vasconcelos A.T."/>
            <person name="Perreira-Neves A."/>
            <person name="Rosa I.A."/>
            <person name="Tasca T."/>
            <person name="Bogo M.R."/>
            <person name="de Souza W."/>
        </authorList>
    </citation>
    <scope>NUCLEOTIDE SEQUENCE [LARGE SCALE GENOMIC DNA]</scope>
    <source>
        <strain evidence="6">K</strain>
    </source>
</reference>
<feature type="domain" description="Aminopeptidase P N-terminal" evidence="5">
    <location>
        <begin position="11"/>
        <end position="144"/>
    </location>
</feature>
<dbReference type="OrthoDB" id="10261878at2759"/>
<evidence type="ECO:0000259" key="5">
    <source>
        <dbReference type="SMART" id="SM01011"/>
    </source>
</evidence>
<dbReference type="RefSeq" id="XP_068355253.1">
    <property type="nucleotide sequence ID" value="XM_068493607.1"/>
</dbReference>
<keyword evidence="2" id="KW-0479">Metal-binding</keyword>
<dbReference type="PANTHER" id="PTHR43226:SF1">
    <property type="entry name" value="XAA-PRO DIPEPTIDASE"/>
    <property type="match status" value="1"/>
</dbReference>
<dbReference type="Proteomes" id="UP000179807">
    <property type="component" value="Unassembled WGS sequence"/>
</dbReference>
<evidence type="ECO:0000256" key="2">
    <source>
        <dbReference type="ARBA" id="ARBA00022723"/>
    </source>
</evidence>
<evidence type="ECO:0000313" key="7">
    <source>
        <dbReference type="Proteomes" id="UP000179807"/>
    </source>
</evidence>
<gene>
    <name evidence="6" type="primary">Pepd</name>
    <name evidence="6" type="ORF">TRFO_07322</name>
</gene>
<evidence type="ECO:0000256" key="1">
    <source>
        <dbReference type="ARBA" id="ARBA00001936"/>
    </source>
</evidence>
<dbReference type="CDD" id="cd01087">
    <property type="entry name" value="Prolidase"/>
    <property type="match status" value="1"/>
</dbReference>
<keyword evidence="4" id="KW-0464">Manganese</keyword>
<evidence type="ECO:0000313" key="6">
    <source>
        <dbReference type="EMBL" id="OHT02117.1"/>
    </source>
</evidence>
<dbReference type="GO" id="GO:0070006">
    <property type="term" value="F:metalloaminopeptidase activity"/>
    <property type="evidence" value="ECO:0007669"/>
    <property type="project" value="InterPro"/>
</dbReference>
<proteinExistence type="predicted"/>
<dbReference type="InterPro" id="IPR052433">
    <property type="entry name" value="X-Pro_dipept-like"/>
</dbReference>
<comment type="cofactor">
    <cofactor evidence="1">
        <name>Mn(2+)</name>
        <dbReference type="ChEBI" id="CHEBI:29035"/>
    </cofactor>
</comment>
<dbReference type="PANTHER" id="PTHR43226">
    <property type="entry name" value="XAA-PRO AMINOPEPTIDASE 3"/>
    <property type="match status" value="1"/>
</dbReference>
<dbReference type="InterPro" id="IPR036005">
    <property type="entry name" value="Creatinase/aminopeptidase-like"/>
</dbReference>
<dbReference type="GO" id="GO:0006508">
    <property type="term" value="P:proteolysis"/>
    <property type="evidence" value="ECO:0007669"/>
    <property type="project" value="TreeGrafter"/>
</dbReference>
<keyword evidence="7" id="KW-1185">Reference proteome</keyword>
<dbReference type="SMART" id="SM01011">
    <property type="entry name" value="AMP_N"/>
    <property type="match status" value="1"/>
</dbReference>
<dbReference type="Pfam" id="PF00557">
    <property type="entry name" value="Peptidase_M24"/>
    <property type="match status" value="1"/>
</dbReference>
<dbReference type="InterPro" id="IPR000994">
    <property type="entry name" value="Pept_M24"/>
</dbReference>
<dbReference type="SUPFAM" id="SSF53092">
    <property type="entry name" value="Creatinase/prolidase N-terminal domain"/>
    <property type="match status" value="1"/>
</dbReference>
<dbReference type="GeneID" id="94828311"/>
<protein>
    <submittedName>
        <fullName evidence="6">Xaa-Pro dipeptidase</fullName>
    </submittedName>
</protein>
<dbReference type="SUPFAM" id="SSF55920">
    <property type="entry name" value="Creatinase/aminopeptidase"/>
    <property type="match status" value="1"/>
</dbReference>
<dbReference type="Pfam" id="PF05195">
    <property type="entry name" value="AMP_N"/>
    <property type="match status" value="1"/>
</dbReference>
<evidence type="ECO:0000256" key="3">
    <source>
        <dbReference type="ARBA" id="ARBA00022801"/>
    </source>
</evidence>
<dbReference type="Gene3D" id="3.90.230.10">
    <property type="entry name" value="Creatinase/methionine aminopeptidase superfamily"/>
    <property type="match status" value="1"/>
</dbReference>
<dbReference type="AlphaFoldDB" id="A0A1J4JXX1"/>
<keyword evidence="3" id="KW-0378">Hydrolase</keyword>
<accession>A0A1J4JXX1</accession>
<dbReference type="VEuPathDB" id="TrichDB:TRFO_07322"/>
<sequence>MTVDLDNRPRANPQMWVDNRKRMVKRFADAGCKGALLLTGFGEMSRPLSDFETHFRQESYFYWVCGADVADCAVYVDIATGHTTLFYPDLPADLAIWAGPLPTLDQIKAKFLVDDVRTTPTLPAFLNEKKPEKIYSLEPTLRRELIKGVDIPFDFQAALEAIGEERQLKSEEELKLIQYACDINALSFDDVFRQTKVGMYDMEVEGVIQKRCISHYCRLHAFAPIVSSGHSCATLHRQPNCEKILDGQLVLVDAGCEYLCYAADNTRTFPANGKFTADQRAVYQAVLDTQKAVIAAAKPGVPWPDMARLSARVMAEGLIKAGLFQNGTAEEIVNSGALAVFYPHGLGHGMGLDCHECSGWKTPRPDENHVRCLRMGRTLEPGIVVTVEPGCYFIPLLYEAAFNDPAKSKYINKEVCLRFRDTVGGIRIEDDILITKDGNRNLSSIPKEIDEIEAIMAQARQ</sequence>